<gene>
    <name evidence="1" type="ORF">SAMN05878443_2112</name>
</gene>
<proteinExistence type="predicted"/>
<evidence type="ECO:0000313" key="2">
    <source>
        <dbReference type="Proteomes" id="UP000184758"/>
    </source>
</evidence>
<dbReference type="STRING" id="28230.SAMN05878443_2112"/>
<evidence type="ECO:0000313" key="1">
    <source>
        <dbReference type="EMBL" id="SIO23822.1"/>
    </source>
</evidence>
<dbReference type="AlphaFoldDB" id="A0A1N6HVH8"/>
<sequence>MPKFKVEDQEIEAHMQFTTSARKQLISGIGRVLVQNVQGVVK</sequence>
<dbReference type="RefSeq" id="WP_281247044.1">
    <property type="nucleotide sequence ID" value="NZ_FSRN01000001.1"/>
</dbReference>
<dbReference type="EMBL" id="FSRN01000001">
    <property type="protein sequence ID" value="SIO23822.1"/>
    <property type="molecule type" value="Genomic_DNA"/>
</dbReference>
<keyword evidence="2" id="KW-1185">Reference proteome</keyword>
<dbReference type="Proteomes" id="UP000184758">
    <property type="component" value="Unassembled WGS sequence"/>
</dbReference>
<accession>A0A1N6HVH8</accession>
<reference evidence="2" key="1">
    <citation type="submission" date="2016-11" db="EMBL/GenBank/DDBJ databases">
        <authorList>
            <person name="Varghese N."/>
            <person name="Submissions S."/>
        </authorList>
    </citation>
    <scope>NUCLEOTIDE SEQUENCE [LARGE SCALE GENOMIC DNA]</scope>
    <source>
        <strain evidence="2">313</strain>
    </source>
</reference>
<organism evidence="1 2">
    <name type="scientific">Carnobacterium alterfunditum</name>
    <dbReference type="NCBI Taxonomy" id="28230"/>
    <lineage>
        <taxon>Bacteria</taxon>
        <taxon>Bacillati</taxon>
        <taxon>Bacillota</taxon>
        <taxon>Bacilli</taxon>
        <taxon>Lactobacillales</taxon>
        <taxon>Carnobacteriaceae</taxon>
        <taxon>Carnobacterium</taxon>
    </lineage>
</organism>
<name>A0A1N6HVH8_9LACT</name>
<protein>
    <submittedName>
        <fullName evidence="1">Uncharacterized protein</fullName>
    </submittedName>
</protein>